<dbReference type="HOGENOM" id="CLU_220701_0_0_2"/>
<evidence type="ECO:0000256" key="1">
    <source>
        <dbReference type="SAM" id="Phobius"/>
    </source>
</evidence>
<keyword evidence="3" id="KW-1185">Reference proteome</keyword>
<feature type="transmembrane region" description="Helical" evidence="1">
    <location>
        <begin position="12"/>
        <end position="31"/>
    </location>
</feature>
<accession>C9RDP8</accession>
<protein>
    <submittedName>
        <fullName evidence="2">Uncharacterized protein</fullName>
    </submittedName>
</protein>
<keyword evidence="1" id="KW-1133">Transmembrane helix</keyword>
<gene>
    <name evidence="2" type="ordered locus">Metvu_1574</name>
</gene>
<dbReference type="eggNOG" id="arCOG09622">
    <property type="taxonomic scope" value="Archaea"/>
</dbReference>
<evidence type="ECO:0000313" key="3">
    <source>
        <dbReference type="Proteomes" id="UP000002063"/>
    </source>
</evidence>
<reference evidence="2" key="1">
    <citation type="submission" date="2009-10" db="EMBL/GenBank/DDBJ databases">
        <title>Complete sequence of chromosome of Methanocaldococcus vulcanius M7.</title>
        <authorList>
            <consortium name="US DOE Joint Genome Institute"/>
            <person name="Lucas S."/>
            <person name="Copeland A."/>
            <person name="Lapidus A."/>
            <person name="Glavina del Rio T."/>
            <person name="Dalin E."/>
            <person name="Tice H."/>
            <person name="Bruce D."/>
            <person name="Goodwin L."/>
            <person name="Pitluck S."/>
            <person name="Lcollab F.I."/>
            <person name="Brettin T."/>
            <person name="Detter J.C."/>
            <person name="Han C."/>
            <person name="Tapia R."/>
            <person name="Kuske C.R."/>
            <person name="Schmutz J."/>
            <person name="Larimer F."/>
            <person name="Land M."/>
            <person name="Hauser L."/>
            <person name="Kyrpides N."/>
            <person name="Ovchinikova G."/>
            <person name="Sieprawska-Lupa M."/>
            <person name="Whitman W.B."/>
            <person name="Woyke T."/>
        </authorList>
    </citation>
    <scope>NUCLEOTIDE SEQUENCE [LARGE SCALE GENOMIC DNA]</scope>
    <source>
        <strain evidence="2">M7</strain>
    </source>
</reference>
<dbReference type="AlphaFoldDB" id="C9RDP8"/>
<proteinExistence type="predicted"/>
<dbReference type="STRING" id="579137.Metvu_1574"/>
<keyword evidence="1" id="KW-0472">Membrane</keyword>
<evidence type="ECO:0000313" key="2">
    <source>
        <dbReference type="EMBL" id="ACX73427.1"/>
    </source>
</evidence>
<dbReference type="Proteomes" id="UP000002063">
    <property type="component" value="Chromosome"/>
</dbReference>
<sequence length="34" mass="3861">MKTVKLKLSKRQLLAIFVAILMMLSIIPVFLMGI</sequence>
<keyword evidence="1" id="KW-0812">Transmembrane</keyword>
<name>C9RDP8_METVM</name>
<organism evidence="2 3">
    <name type="scientific">Methanocaldococcus vulcanius (strain ATCC 700851 / DSM 12094 / M7)</name>
    <name type="common">Methanococcus vulcanius</name>
    <dbReference type="NCBI Taxonomy" id="579137"/>
    <lineage>
        <taxon>Archaea</taxon>
        <taxon>Methanobacteriati</taxon>
        <taxon>Methanobacteriota</taxon>
        <taxon>Methanomada group</taxon>
        <taxon>Methanococci</taxon>
        <taxon>Methanococcales</taxon>
        <taxon>Methanocaldococcaceae</taxon>
        <taxon>Methanocaldococcus</taxon>
    </lineage>
</organism>
<dbReference type="KEGG" id="mvu:Metvu_1574"/>
<dbReference type="EMBL" id="CP001787">
    <property type="protein sequence ID" value="ACX73427.1"/>
    <property type="molecule type" value="Genomic_DNA"/>
</dbReference>